<dbReference type="PRINTS" id="PR00449">
    <property type="entry name" value="RASTRNSFRMNG"/>
</dbReference>
<dbReference type="AlphaFoldDB" id="A0AAW1P219"/>
<keyword evidence="3" id="KW-1185">Reference proteome</keyword>
<dbReference type="SMART" id="SM00176">
    <property type="entry name" value="RAN"/>
    <property type="match status" value="1"/>
</dbReference>
<evidence type="ECO:0000256" key="1">
    <source>
        <dbReference type="ARBA" id="ARBA00022741"/>
    </source>
</evidence>
<name>A0AAW1P219_9CHLO</name>
<protein>
    <recommendedName>
        <fullName evidence="4">Ras-related protein Rab-28</fullName>
    </recommendedName>
</protein>
<dbReference type="SMART" id="SM00175">
    <property type="entry name" value="RAB"/>
    <property type="match status" value="1"/>
</dbReference>
<keyword evidence="1" id="KW-0547">Nucleotide-binding</keyword>
<accession>A0AAW1P219</accession>
<dbReference type="SUPFAM" id="SSF52540">
    <property type="entry name" value="P-loop containing nucleoside triphosphate hydrolases"/>
    <property type="match status" value="1"/>
</dbReference>
<reference evidence="2 3" key="1">
    <citation type="journal article" date="2024" name="Nat. Commun.">
        <title>Phylogenomics reveals the evolutionary origins of lichenization in chlorophyte algae.</title>
        <authorList>
            <person name="Puginier C."/>
            <person name="Libourel C."/>
            <person name="Otte J."/>
            <person name="Skaloud P."/>
            <person name="Haon M."/>
            <person name="Grisel S."/>
            <person name="Petersen M."/>
            <person name="Berrin J.G."/>
            <person name="Delaux P.M."/>
            <person name="Dal Grande F."/>
            <person name="Keller J."/>
        </authorList>
    </citation>
    <scope>NUCLEOTIDE SEQUENCE [LARGE SCALE GENOMIC DNA]</scope>
    <source>
        <strain evidence="2 3">SAG 2043</strain>
    </source>
</reference>
<evidence type="ECO:0000313" key="2">
    <source>
        <dbReference type="EMBL" id="KAK9804325.1"/>
    </source>
</evidence>
<gene>
    <name evidence="2" type="ORF">WJX72_006920</name>
</gene>
<dbReference type="GO" id="GO:0003924">
    <property type="term" value="F:GTPase activity"/>
    <property type="evidence" value="ECO:0007669"/>
    <property type="project" value="InterPro"/>
</dbReference>
<dbReference type="InterPro" id="IPR027417">
    <property type="entry name" value="P-loop_NTPase"/>
</dbReference>
<organism evidence="2 3">
    <name type="scientific">[Myrmecia] bisecta</name>
    <dbReference type="NCBI Taxonomy" id="41462"/>
    <lineage>
        <taxon>Eukaryota</taxon>
        <taxon>Viridiplantae</taxon>
        <taxon>Chlorophyta</taxon>
        <taxon>core chlorophytes</taxon>
        <taxon>Trebouxiophyceae</taxon>
        <taxon>Trebouxiales</taxon>
        <taxon>Trebouxiaceae</taxon>
        <taxon>Myrmecia</taxon>
    </lineage>
</organism>
<dbReference type="InterPro" id="IPR005225">
    <property type="entry name" value="Small_GTP-bd"/>
</dbReference>
<dbReference type="NCBIfam" id="TIGR00231">
    <property type="entry name" value="small_GTP"/>
    <property type="match status" value="1"/>
</dbReference>
<dbReference type="GO" id="GO:0005525">
    <property type="term" value="F:GTP binding"/>
    <property type="evidence" value="ECO:0007669"/>
    <property type="project" value="InterPro"/>
</dbReference>
<evidence type="ECO:0000313" key="3">
    <source>
        <dbReference type="Proteomes" id="UP001489004"/>
    </source>
</evidence>
<dbReference type="EMBL" id="JALJOR010000018">
    <property type="protein sequence ID" value="KAK9804325.1"/>
    <property type="molecule type" value="Genomic_DNA"/>
</dbReference>
<dbReference type="PANTHER" id="PTHR47978">
    <property type="match status" value="1"/>
</dbReference>
<dbReference type="SMART" id="SM00173">
    <property type="entry name" value="RAS"/>
    <property type="match status" value="1"/>
</dbReference>
<proteinExistence type="predicted"/>
<evidence type="ECO:0008006" key="4">
    <source>
        <dbReference type="Google" id="ProtNLM"/>
    </source>
</evidence>
<dbReference type="SMART" id="SM00174">
    <property type="entry name" value="RHO"/>
    <property type="match status" value="1"/>
</dbReference>
<dbReference type="Pfam" id="PF00071">
    <property type="entry name" value="Ras"/>
    <property type="match status" value="1"/>
</dbReference>
<dbReference type="Gene3D" id="3.40.50.300">
    <property type="entry name" value="P-loop containing nucleotide triphosphate hydrolases"/>
    <property type="match status" value="1"/>
</dbReference>
<dbReference type="Proteomes" id="UP001489004">
    <property type="component" value="Unassembled WGS sequence"/>
</dbReference>
<dbReference type="PROSITE" id="PS51421">
    <property type="entry name" value="RAS"/>
    <property type="match status" value="1"/>
</dbReference>
<dbReference type="PROSITE" id="PS51419">
    <property type="entry name" value="RAB"/>
    <property type="match status" value="1"/>
</dbReference>
<dbReference type="InterPro" id="IPR001806">
    <property type="entry name" value="Small_GTPase"/>
</dbReference>
<comment type="caution">
    <text evidence="2">The sequence shown here is derived from an EMBL/GenBank/DDBJ whole genome shotgun (WGS) entry which is preliminary data.</text>
</comment>
<dbReference type="FunFam" id="3.40.50.300:FF:001508">
    <property type="entry name" value="Small GTP-binding protein Rab28, putative"/>
    <property type="match status" value="1"/>
</dbReference>
<sequence length="224" mass="24760">MAGQAAPADSDEEAELLQFKVVVVGDGEVGKTSLSTRFTEDHFAQSYRQTIGVDFFLKQLTLPGDVHVAIQLWDIGGQTLSSKMVGNYVYGAHAVLYAYDITNLQSFQDLEDWHALVVRVCGRDRLPYLALIANKADLTHLRTVKPERHNQFADSNNMYSYFVSAKTGDNVATTFYRVAADLAGIVLTKPEVEVAAKAVTAQIIVHPQDLPADRIGWVAKHHSR</sequence>